<keyword evidence="4" id="KW-1185">Reference proteome</keyword>
<dbReference type="Pfam" id="PF05226">
    <property type="entry name" value="CHASE2"/>
    <property type="match status" value="1"/>
</dbReference>
<feature type="domain" description="CHASE2" evidence="2">
    <location>
        <begin position="401"/>
        <end position="712"/>
    </location>
</feature>
<feature type="transmembrane region" description="Helical" evidence="1">
    <location>
        <begin position="722"/>
        <end position="743"/>
    </location>
</feature>
<dbReference type="InterPro" id="IPR024983">
    <property type="entry name" value="CHAT_dom"/>
</dbReference>
<keyword evidence="1" id="KW-0472">Membrane</keyword>
<feature type="transmembrane region" description="Helical" evidence="1">
    <location>
        <begin position="689"/>
        <end position="715"/>
    </location>
</feature>
<accession>A0A367RWV9</accession>
<keyword evidence="1" id="KW-1133">Transmembrane helix</keyword>
<gene>
    <name evidence="3" type="ORF">A6770_36620</name>
</gene>
<evidence type="ECO:0000313" key="3">
    <source>
        <dbReference type="EMBL" id="RCJ41018.1"/>
    </source>
</evidence>
<reference evidence="3" key="1">
    <citation type="submission" date="2016-04" db="EMBL/GenBank/DDBJ databases">
        <authorList>
            <person name="Tabuchi Yagui T.R."/>
        </authorList>
    </citation>
    <scope>NUCLEOTIDE SEQUENCE [LARGE SCALE GENOMIC DNA]</scope>
    <source>
        <strain evidence="3">NIES-26</strain>
    </source>
</reference>
<feature type="transmembrane region" description="Helical" evidence="1">
    <location>
        <begin position="749"/>
        <end position="767"/>
    </location>
</feature>
<dbReference type="Pfam" id="PF12770">
    <property type="entry name" value="CHAT"/>
    <property type="match status" value="1"/>
</dbReference>
<proteinExistence type="predicted"/>
<dbReference type="AlphaFoldDB" id="A0A367RWV9"/>
<name>A0A367RWV9_9NOSO</name>
<dbReference type="Proteomes" id="UP000252107">
    <property type="component" value="Unassembled WGS sequence"/>
</dbReference>
<dbReference type="SMART" id="SM01080">
    <property type="entry name" value="CHASE2"/>
    <property type="match status" value="1"/>
</dbReference>
<evidence type="ECO:0000313" key="4">
    <source>
        <dbReference type="Proteomes" id="UP000252107"/>
    </source>
</evidence>
<evidence type="ECO:0000256" key="1">
    <source>
        <dbReference type="SAM" id="Phobius"/>
    </source>
</evidence>
<keyword evidence="1" id="KW-0812">Transmembrane</keyword>
<evidence type="ECO:0000259" key="2">
    <source>
        <dbReference type="SMART" id="SM01080"/>
    </source>
</evidence>
<protein>
    <recommendedName>
        <fullName evidence="2">CHASE2 domain-containing protein</fullName>
    </recommendedName>
</protein>
<sequence>MSKLIVINLEKGNFNDGFFPVTAQLWETNNSRPIKFTGSLPPAPEIPELYKRFQIIYQAIYKRFVIRSKLEVESTGLTNVSEVEFSEVQEQLYEAINSWLNSDLFRTIDQKLREKLALDEEFQVIIEAGDHLVRRLPWHLWNFVEHYQLCEVAVSTPKYERVIPLPKQQKNKVRILAILGNSQGIDIQEDRKILEQLPSASTVFLVEPSRQELDKWLWDEQGWDILFFAGHSHSQDDRGHIHINQTSSLTIVELKNALNHAIARGLKIAIFNSCDGLGLARQLADLQIPQIIVMREEIPDLVAQEFVKHFLRAFSEGQSFYLAVRYARSRLQGLEEEFPGASWLPVICQNIAEETLTWQELCGQINIIAFPKLTVRNLKITFLASVLVAGFITGVRSLGFMQQWELSAFDSMMRMRPDEGADKRLLVIKVTEADIQAQKQRQKSSLSDSTLQELLQRLSSYKPRAIGLDIYRDFPVDSQYSDLATRLRTNNNFIAICQASGSKQQTLGISPPPEIPSSRIGFSDVAFDSDLVIRRHLLSMTPEPESNCKSRYSLNFQLARQYLAKEGIQFHINDEGYLQLGKIVFKPIDVPTGGYQQFNAGGHQILLNYRSSQEVAKQVSLAQVLNNQFNPDWVKDKIVLIGVDSQSAKDYFLTPYSMATTPQQEIPGVMLHAHMVSQIISAVLDKRPLLWVLPVWGEILWICSSSLIAGILAVYSRSQLKLAIFIGAELLILYGCCFILLLYGGWMPFLPSALGLVITGISVKKISVIRNKITGNN</sequence>
<dbReference type="InterPro" id="IPR007890">
    <property type="entry name" value="CHASE2"/>
</dbReference>
<comment type="caution">
    <text evidence="3">The sequence shown here is derived from an EMBL/GenBank/DDBJ whole genome shotgun (WGS) entry which is preliminary data.</text>
</comment>
<organism evidence="3 4">
    <name type="scientific">Nostoc minutum NIES-26</name>
    <dbReference type="NCBI Taxonomy" id="1844469"/>
    <lineage>
        <taxon>Bacteria</taxon>
        <taxon>Bacillati</taxon>
        <taxon>Cyanobacteriota</taxon>
        <taxon>Cyanophyceae</taxon>
        <taxon>Nostocales</taxon>
        <taxon>Nostocaceae</taxon>
        <taxon>Nostoc</taxon>
    </lineage>
</organism>
<dbReference type="EMBL" id="LXQD01000029">
    <property type="protein sequence ID" value="RCJ41018.1"/>
    <property type="molecule type" value="Genomic_DNA"/>
</dbReference>